<reference evidence="1" key="1">
    <citation type="journal article" date="2014" name="Front. Microbiol.">
        <title>High frequency of phylogenetically diverse reductive dehalogenase-homologous genes in deep subseafloor sedimentary metagenomes.</title>
        <authorList>
            <person name="Kawai M."/>
            <person name="Futagami T."/>
            <person name="Toyoda A."/>
            <person name="Takaki Y."/>
            <person name="Nishi S."/>
            <person name="Hori S."/>
            <person name="Arai W."/>
            <person name="Tsubouchi T."/>
            <person name="Morono Y."/>
            <person name="Uchiyama I."/>
            <person name="Ito T."/>
            <person name="Fujiyama A."/>
            <person name="Inagaki F."/>
            <person name="Takami H."/>
        </authorList>
    </citation>
    <scope>NUCLEOTIDE SEQUENCE</scope>
    <source>
        <strain evidence="1">Expedition CK06-06</strain>
    </source>
</reference>
<dbReference type="AlphaFoldDB" id="X0X0K8"/>
<accession>X0X0K8</accession>
<protein>
    <submittedName>
        <fullName evidence="1">Uncharacterized protein</fullName>
    </submittedName>
</protein>
<proteinExistence type="predicted"/>
<feature type="non-terminal residue" evidence="1">
    <location>
        <position position="1"/>
    </location>
</feature>
<name>X0X0K8_9ZZZZ</name>
<comment type="caution">
    <text evidence="1">The sequence shown here is derived from an EMBL/GenBank/DDBJ whole genome shotgun (WGS) entry which is preliminary data.</text>
</comment>
<evidence type="ECO:0000313" key="1">
    <source>
        <dbReference type="EMBL" id="GAG36515.1"/>
    </source>
</evidence>
<organism evidence="1">
    <name type="scientific">marine sediment metagenome</name>
    <dbReference type="NCBI Taxonomy" id="412755"/>
    <lineage>
        <taxon>unclassified sequences</taxon>
        <taxon>metagenomes</taxon>
        <taxon>ecological metagenomes</taxon>
    </lineage>
</organism>
<dbReference type="EMBL" id="BARS01040513">
    <property type="protein sequence ID" value="GAG36515.1"/>
    <property type="molecule type" value="Genomic_DNA"/>
</dbReference>
<gene>
    <name evidence="1" type="ORF">S01H1_61739</name>
</gene>
<sequence length="244" mass="28646">SSRINLDVSQVKDTDKFTQPEEIFIKEEKKNRDSNLTLITKLKNLNHNSSAGLEISLDYIYRIYNLKNKISSCETKLPSLIDTINYFKSVRNTPKNILNFLGEASFDNLNKSIGRQIEALESQLNTDPLYSEFTPFYADFDDFFKKIPEVKIDPVKMIFKVWHKALRKGKYTRLTIIKNLLLEFKEATRGTEKEFLFDSITGSLNIDTLRKKSIYKNYKLKDFYNGLANFIYKKSFIEQKKLRE</sequence>